<dbReference type="EMBL" id="AMEQ01000024">
    <property type="protein sequence ID" value="EKY01805.1"/>
    <property type="molecule type" value="Genomic_DNA"/>
</dbReference>
<evidence type="ECO:0000256" key="1">
    <source>
        <dbReference type="SAM" id="MobiDB-lite"/>
    </source>
</evidence>
<dbReference type="Pfam" id="PF14123">
    <property type="entry name" value="DUF4290"/>
    <property type="match status" value="1"/>
</dbReference>
<dbReference type="eggNOG" id="ENOG502Z7I5">
    <property type="taxonomic scope" value="Bacteria"/>
</dbReference>
<organism evidence="2 3">
    <name type="scientific">Porphyromonas catoniae F0037</name>
    <dbReference type="NCBI Taxonomy" id="1127696"/>
    <lineage>
        <taxon>Bacteria</taxon>
        <taxon>Pseudomonadati</taxon>
        <taxon>Bacteroidota</taxon>
        <taxon>Bacteroidia</taxon>
        <taxon>Bacteroidales</taxon>
        <taxon>Porphyromonadaceae</taxon>
        <taxon>Porphyromonas</taxon>
    </lineage>
</organism>
<reference evidence="2 3" key="1">
    <citation type="submission" date="2012-05" db="EMBL/GenBank/DDBJ databases">
        <authorList>
            <person name="Weinstock G."/>
            <person name="Sodergren E."/>
            <person name="Lobos E.A."/>
            <person name="Fulton L."/>
            <person name="Fulton R."/>
            <person name="Courtney L."/>
            <person name="Fronick C."/>
            <person name="O'Laughlin M."/>
            <person name="Godfrey J."/>
            <person name="Wilson R.M."/>
            <person name="Miner T."/>
            <person name="Farmer C."/>
            <person name="Delehaunty K."/>
            <person name="Cordes M."/>
            <person name="Minx P."/>
            <person name="Tomlinson C."/>
            <person name="Chen J."/>
            <person name="Wollam A."/>
            <person name="Pepin K.H."/>
            <person name="Bhonagiri V."/>
            <person name="Zhang X."/>
            <person name="Suruliraj S."/>
            <person name="Warren W."/>
            <person name="Mitreva M."/>
            <person name="Mardis E.R."/>
            <person name="Wilson R.K."/>
        </authorList>
    </citation>
    <scope>NUCLEOTIDE SEQUENCE [LARGE SCALE GENOMIC DNA]</scope>
    <source>
        <strain evidence="2 3">F0037</strain>
    </source>
</reference>
<dbReference type="InterPro" id="IPR025632">
    <property type="entry name" value="DUF4290"/>
</dbReference>
<gene>
    <name evidence="2" type="ORF">HMPREF9134_00865</name>
</gene>
<accession>L1NEW7</accession>
<evidence type="ECO:0000313" key="2">
    <source>
        <dbReference type="EMBL" id="EKY01805.1"/>
    </source>
</evidence>
<dbReference type="Proteomes" id="UP000010408">
    <property type="component" value="Unassembled WGS sequence"/>
</dbReference>
<dbReference type="AlphaFoldDB" id="L1NEW7"/>
<dbReference type="STRING" id="1127696.HMPREF9134_00865"/>
<dbReference type="RefSeq" id="WP_005469206.1">
    <property type="nucleotide sequence ID" value="NZ_KB291045.1"/>
</dbReference>
<dbReference type="PATRIC" id="fig|1127696.3.peg.786"/>
<proteinExistence type="predicted"/>
<comment type="caution">
    <text evidence="2">The sequence shown here is derived from an EMBL/GenBank/DDBJ whole genome shotgun (WGS) entry which is preliminary data.</text>
</comment>
<feature type="region of interest" description="Disordered" evidence="1">
    <location>
        <begin position="180"/>
        <end position="202"/>
    </location>
</feature>
<evidence type="ECO:0008006" key="4">
    <source>
        <dbReference type="Google" id="ProtNLM"/>
    </source>
</evidence>
<protein>
    <recommendedName>
        <fullName evidence="4">DUF4290 domain-containing protein</fullName>
    </recommendedName>
</protein>
<dbReference type="HOGENOM" id="CLU_085065_1_0_10"/>
<evidence type="ECO:0000313" key="3">
    <source>
        <dbReference type="Proteomes" id="UP000010408"/>
    </source>
</evidence>
<sequence length="202" mass="23766">MEYNNQLPPITMPEYGRNIQQMVAHCKSLEDREERNRCARTIIRAMEAIVPEKSTALDKETIYWDHLAIMADFELDVDYPAGTITREEITLKTDKPEYPGHYIRYRYYGHLLVEMIHKVCQMEVGPERSAAEYFMAMQMKRDYMTWNQETVEDIKIFKDLFELSDGQILLTPENCKLNINPNTLDRPGKLQKPINSKKAKKK</sequence>
<name>L1NEW7_9PORP</name>